<comment type="function">
    <text evidence="1">Acetylates the N-terminal alanine of ribosomal protein bS18.</text>
</comment>
<dbReference type="Pfam" id="PF00583">
    <property type="entry name" value="Acetyltransf_1"/>
    <property type="match status" value="1"/>
</dbReference>
<dbReference type="PANTHER" id="PTHR43617">
    <property type="entry name" value="L-AMINO ACID N-ACETYLTRANSFERASE"/>
    <property type="match status" value="1"/>
</dbReference>
<evidence type="ECO:0000256" key="1">
    <source>
        <dbReference type="RuleBase" id="RU363094"/>
    </source>
</evidence>
<keyword evidence="4" id="KW-1185">Reference proteome</keyword>
<dbReference type="PROSITE" id="PS51186">
    <property type="entry name" value="GNAT"/>
    <property type="match status" value="1"/>
</dbReference>
<dbReference type="EMBL" id="MSJM01000007">
    <property type="protein sequence ID" value="OLF47338.1"/>
    <property type="molecule type" value="Genomic_DNA"/>
</dbReference>
<evidence type="ECO:0000313" key="3">
    <source>
        <dbReference type="EMBL" id="OLF47338.1"/>
    </source>
</evidence>
<accession>A0A1Q8E6C6</accession>
<dbReference type="OrthoDB" id="9794566at2"/>
<sequence>MIEVEEYRGQEELAPALYEILADVYTTSPWTVEQMERDLVQPETVYYLAKQDGDILGFLAVQQLADELEILQIAVKKDAQGQGIAGRLLGCIESFAGAVFLEVRASNQRAKGLYERYGFEEIGRRKGYYHGPVEDAIVMKREKDER</sequence>
<dbReference type="InterPro" id="IPR050276">
    <property type="entry name" value="MshD_Acetyltransferase"/>
</dbReference>
<dbReference type="GO" id="GO:0005737">
    <property type="term" value="C:cytoplasm"/>
    <property type="evidence" value="ECO:0007669"/>
    <property type="project" value="UniProtKB-SubCell"/>
</dbReference>
<protein>
    <recommendedName>
        <fullName evidence="1">[Ribosomal protein bS18]-alanine N-acetyltransferase</fullName>
        <ecNumber evidence="1">2.3.1.266</ecNumber>
    </recommendedName>
</protein>
<dbReference type="CDD" id="cd04301">
    <property type="entry name" value="NAT_SF"/>
    <property type="match status" value="1"/>
</dbReference>
<dbReference type="SUPFAM" id="SSF55729">
    <property type="entry name" value="Acyl-CoA N-acyltransferases (Nat)"/>
    <property type="match status" value="1"/>
</dbReference>
<name>A0A1Q8E6C6_9STRE</name>
<proteinExistence type="inferred from homology"/>
<evidence type="ECO:0000259" key="2">
    <source>
        <dbReference type="PROSITE" id="PS51186"/>
    </source>
</evidence>
<keyword evidence="3" id="KW-0808">Transferase</keyword>
<comment type="subcellular location">
    <subcellularLocation>
        <location evidence="1">Cytoplasm</location>
    </subcellularLocation>
</comment>
<keyword evidence="1" id="KW-0963">Cytoplasm</keyword>
<dbReference type="InterPro" id="IPR016181">
    <property type="entry name" value="Acyl_CoA_acyltransferase"/>
</dbReference>
<gene>
    <name evidence="3" type="ORF">BU202_08405</name>
</gene>
<dbReference type="Proteomes" id="UP000186890">
    <property type="component" value="Unassembled WGS sequence"/>
</dbReference>
<dbReference type="InterPro" id="IPR006464">
    <property type="entry name" value="AcTrfase_RimI/Ard1"/>
</dbReference>
<organism evidence="3 4">
    <name type="scientific">Streptococcus cuniculi</name>
    <dbReference type="NCBI Taxonomy" id="1432788"/>
    <lineage>
        <taxon>Bacteria</taxon>
        <taxon>Bacillati</taxon>
        <taxon>Bacillota</taxon>
        <taxon>Bacilli</taxon>
        <taxon>Lactobacillales</taxon>
        <taxon>Streptococcaceae</taxon>
        <taxon>Streptococcus</taxon>
    </lineage>
</organism>
<dbReference type="NCBIfam" id="TIGR01575">
    <property type="entry name" value="rimI"/>
    <property type="match status" value="1"/>
</dbReference>
<dbReference type="AlphaFoldDB" id="A0A1Q8E6C6"/>
<comment type="similarity">
    <text evidence="1">Belongs to the acetyltransferase family. RimI subfamily.</text>
</comment>
<dbReference type="EC" id="2.3.1.266" evidence="1"/>
<comment type="catalytic activity">
    <reaction evidence="1">
        <text>N-terminal L-alanyl-[ribosomal protein bS18] + acetyl-CoA = N-terminal N(alpha)-acetyl-L-alanyl-[ribosomal protein bS18] + CoA + H(+)</text>
        <dbReference type="Rhea" id="RHEA:43756"/>
        <dbReference type="Rhea" id="RHEA-COMP:10676"/>
        <dbReference type="Rhea" id="RHEA-COMP:10677"/>
        <dbReference type="ChEBI" id="CHEBI:15378"/>
        <dbReference type="ChEBI" id="CHEBI:57287"/>
        <dbReference type="ChEBI" id="CHEBI:57288"/>
        <dbReference type="ChEBI" id="CHEBI:64718"/>
        <dbReference type="ChEBI" id="CHEBI:83683"/>
        <dbReference type="EC" id="2.3.1.266"/>
    </reaction>
</comment>
<dbReference type="GO" id="GO:0008999">
    <property type="term" value="F:protein-N-terminal-alanine acetyltransferase activity"/>
    <property type="evidence" value="ECO:0007669"/>
    <property type="project" value="UniProtKB-EC"/>
</dbReference>
<evidence type="ECO:0000313" key="4">
    <source>
        <dbReference type="Proteomes" id="UP000186890"/>
    </source>
</evidence>
<dbReference type="Gene3D" id="3.40.630.30">
    <property type="match status" value="1"/>
</dbReference>
<dbReference type="PANTHER" id="PTHR43617:SF35">
    <property type="entry name" value="[RIBOSOMAL PROTEIN BS18]-ALANINE N-ACETYLTRANSFERASE"/>
    <property type="match status" value="1"/>
</dbReference>
<feature type="domain" description="N-acetyltransferase" evidence="2">
    <location>
        <begin position="2"/>
        <end position="144"/>
    </location>
</feature>
<comment type="caution">
    <text evidence="3">The sequence shown here is derived from an EMBL/GenBank/DDBJ whole genome shotgun (WGS) entry which is preliminary data.</text>
</comment>
<dbReference type="RefSeq" id="WP_075105337.1">
    <property type="nucleotide sequence ID" value="NZ_MSJM01000007.1"/>
</dbReference>
<reference evidence="4" key="1">
    <citation type="submission" date="2016-12" db="EMBL/GenBank/DDBJ databases">
        <authorList>
            <person name="Gulvik C.A."/>
        </authorList>
    </citation>
    <scope>NUCLEOTIDE SEQUENCE [LARGE SCALE GENOMIC DNA]</scope>
    <source>
        <strain evidence="4">NED12-00049-6B</strain>
    </source>
</reference>
<dbReference type="InterPro" id="IPR000182">
    <property type="entry name" value="GNAT_dom"/>
</dbReference>